<name>A0A402AK40_9CHLR</name>
<sequence length="60" mass="7213">MMVLANQKTFHSVENIGSYLREYLRTTKKIVVSCCQEQIIIRRSGWYVQFPGHYWYTTHT</sequence>
<dbReference type="Proteomes" id="UP000287188">
    <property type="component" value="Unassembled WGS sequence"/>
</dbReference>
<dbReference type="AlphaFoldDB" id="A0A402AK40"/>
<dbReference type="EMBL" id="BIFS01000001">
    <property type="protein sequence ID" value="GCE19472.1"/>
    <property type="molecule type" value="Genomic_DNA"/>
</dbReference>
<keyword evidence="2" id="KW-1185">Reference proteome</keyword>
<gene>
    <name evidence="1" type="ORF">KDK_32720</name>
</gene>
<proteinExistence type="predicted"/>
<accession>A0A402AK40</accession>
<evidence type="ECO:0000313" key="1">
    <source>
        <dbReference type="EMBL" id="GCE19472.1"/>
    </source>
</evidence>
<comment type="caution">
    <text evidence="1">The sequence shown here is derived from an EMBL/GenBank/DDBJ whole genome shotgun (WGS) entry which is preliminary data.</text>
</comment>
<protein>
    <submittedName>
        <fullName evidence="1">Uncharacterized protein</fullName>
    </submittedName>
</protein>
<reference evidence="2" key="1">
    <citation type="submission" date="2018-12" db="EMBL/GenBank/DDBJ databases">
        <title>Tengunoibacter tsumagoiensis gen. nov., sp. nov., Dictyobacter kobayashii sp. nov., D. alpinus sp. nov., and D. joshuensis sp. nov. and description of Dictyobacteraceae fam. nov. within the order Ktedonobacterales isolated from Tengu-no-mugimeshi.</title>
        <authorList>
            <person name="Wang C.M."/>
            <person name="Zheng Y."/>
            <person name="Sakai Y."/>
            <person name="Toyoda A."/>
            <person name="Minakuchi Y."/>
            <person name="Abe K."/>
            <person name="Yokota A."/>
            <person name="Yabe S."/>
        </authorList>
    </citation>
    <scope>NUCLEOTIDE SEQUENCE [LARGE SCALE GENOMIC DNA]</scope>
    <source>
        <strain evidence="2">Uno11</strain>
    </source>
</reference>
<evidence type="ECO:0000313" key="2">
    <source>
        <dbReference type="Proteomes" id="UP000287188"/>
    </source>
</evidence>
<organism evidence="1 2">
    <name type="scientific">Dictyobacter kobayashii</name>
    <dbReference type="NCBI Taxonomy" id="2014872"/>
    <lineage>
        <taxon>Bacteria</taxon>
        <taxon>Bacillati</taxon>
        <taxon>Chloroflexota</taxon>
        <taxon>Ktedonobacteria</taxon>
        <taxon>Ktedonobacterales</taxon>
        <taxon>Dictyobacteraceae</taxon>
        <taxon>Dictyobacter</taxon>
    </lineage>
</organism>